<dbReference type="RefSeq" id="WP_252850413.1">
    <property type="nucleotide sequence ID" value="NZ_JAMXLR010000003.1"/>
</dbReference>
<name>A0A9X2JE58_9BACT</name>
<dbReference type="EMBL" id="JAMXLR010000003">
    <property type="protein sequence ID" value="MCO6042311.1"/>
    <property type="molecule type" value="Genomic_DNA"/>
</dbReference>
<dbReference type="InterPro" id="IPR051910">
    <property type="entry name" value="ComF/GntX_DNA_util-trans"/>
</dbReference>
<dbReference type="Proteomes" id="UP001155241">
    <property type="component" value="Unassembled WGS sequence"/>
</dbReference>
<dbReference type="PANTHER" id="PTHR47505">
    <property type="entry name" value="DNA UTILIZATION PROTEIN YHGH"/>
    <property type="match status" value="1"/>
</dbReference>
<comment type="similarity">
    <text evidence="1">Belongs to the ComF/GntX family.</text>
</comment>
<dbReference type="InterPro" id="IPR029057">
    <property type="entry name" value="PRTase-like"/>
</dbReference>
<feature type="domain" description="Double zinc ribbon" evidence="3">
    <location>
        <begin position="19"/>
        <end position="79"/>
    </location>
</feature>
<dbReference type="InterPro" id="IPR000836">
    <property type="entry name" value="PRTase_dom"/>
</dbReference>
<dbReference type="SUPFAM" id="SSF53271">
    <property type="entry name" value="PRTase-like"/>
    <property type="match status" value="1"/>
</dbReference>
<accession>A0A9X2JE58</accession>
<dbReference type="Pfam" id="PF18912">
    <property type="entry name" value="DZR_2"/>
    <property type="match status" value="1"/>
</dbReference>
<dbReference type="CDD" id="cd06223">
    <property type="entry name" value="PRTases_typeI"/>
    <property type="match status" value="1"/>
</dbReference>
<dbReference type="Gene3D" id="3.40.50.2020">
    <property type="match status" value="1"/>
</dbReference>
<evidence type="ECO:0000313" key="4">
    <source>
        <dbReference type="EMBL" id="MCO6042311.1"/>
    </source>
</evidence>
<dbReference type="AlphaFoldDB" id="A0A9X2JE58"/>
<evidence type="ECO:0000259" key="2">
    <source>
        <dbReference type="Pfam" id="PF00156"/>
    </source>
</evidence>
<proteinExistence type="inferred from homology"/>
<comment type="caution">
    <text evidence="4">The sequence shown here is derived from an EMBL/GenBank/DDBJ whole genome shotgun (WGS) entry which is preliminary data.</text>
</comment>
<dbReference type="Pfam" id="PF00156">
    <property type="entry name" value="Pribosyltran"/>
    <property type="match status" value="1"/>
</dbReference>
<dbReference type="InterPro" id="IPR044005">
    <property type="entry name" value="DZR_2"/>
</dbReference>
<sequence length="254" mass="27559">MSRSVFSISRLASSCRSRLLELLFPPACVVCGEALDRPTPAAFCRACLHEFAEFHPPYCPGCGATVPQPLAAGKTCGHCGGGKTRYDLAVSLGPYEGLLREQLLRAKKPTGEQVAVALAHRLLQQHSEQLQAADIDVVCPVPMHWRRRLRRMTNSPSTMASVIAQQLGVPLASGLLVRRRYTLPQFQLSPTDRLTNVRSAFRVAAGHRLQSAHVLLVDDILTTGATVTQCSRALRHGGAARVTVAAVARSYSDR</sequence>
<evidence type="ECO:0000256" key="1">
    <source>
        <dbReference type="ARBA" id="ARBA00008007"/>
    </source>
</evidence>
<dbReference type="CDD" id="cd16449">
    <property type="entry name" value="RING-HC"/>
    <property type="match status" value="1"/>
</dbReference>
<keyword evidence="5" id="KW-1185">Reference proteome</keyword>
<reference evidence="4" key="1">
    <citation type="submission" date="2022-06" db="EMBL/GenBank/DDBJ databases">
        <title>Aeoliella straminimaris, a novel planctomycete from sediments.</title>
        <authorList>
            <person name="Vitorino I.R."/>
            <person name="Lage O.M."/>
        </authorList>
    </citation>
    <scope>NUCLEOTIDE SEQUENCE</scope>
    <source>
        <strain evidence="4">ICT_H6.2</strain>
    </source>
</reference>
<evidence type="ECO:0000313" key="5">
    <source>
        <dbReference type="Proteomes" id="UP001155241"/>
    </source>
</evidence>
<dbReference type="PANTHER" id="PTHR47505:SF1">
    <property type="entry name" value="DNA UTILIZATION PROTEIN YHGH"/>
    <property type="match status" value="1"/>
</dbReference>
<evidence type="ECO:0000259" key="3">
    <source>
        <dbReference type="Pfam" id="PF18912"/>
    </source>
</evidence>
<protein>
    <submittedName>
        <fullName evidence="4">Double zinc ribbon domain-containing protein</fullName>
    </submittedName>
</protein>
<organism evidence="4 5">
    <name type="scientific">Aeoliella straminimaris</name>
    <dbReference type="NCBI Taxonomy" id="2954799"/>
    <lineage>
        <taxon>Bacteria</taxon>
        <taxon>Pseudomonadati</taxon>
        <taxon>Planctomycetota</taxon>
        <taxon>Planctomycetia</taxon>
        <taxon>Pirellulales</taxon>
        <taxon>Lacipirellulaceae</taxon>
        <taxon>Aeoliella</taxon>
    </lineage>
</organism>
<gene>
    <name evidence="4" type="ORF">NG895_00185</name>
</gene>
<feature type="domain" description="Phosphoribosyltransferase" evidence="2">
    <location>
        <begin position="158"/>
        <end position="249"/>
    </location>
</feature>